<accession>A0A9P9AMW2</accession>
<evidence type="ECO:0000256" key="5">
    <source>
        <dbReference type="SAM" id="Phobius"/>
    </source>
</evidence>
<dbReference type="OrthoDB" id="5106090at2759"/>
<proteinExistence type="predicted"/>
<dbReference type="Pfam" id="PF13087">
    <property type="entry name" value="AAA_12"/>
    <property type="match status" value="1"/>
</dbReference>
<protein>
    <submittedName>
        <fullName evidence="7">AAA domain-containing protein</fullName>
    </submittedName>
</protein>
<dbReference type="Gene3D" id="3.40.50.300">
    <property type="entry name" value="P-loop containing nucleotide triphosphate hydrolases"/>
    <property type="match status" value="1"/>
</dbReference>
<dbReference type="PANTHER" id="PTHR43788">
    <property type="entry name" value="DNA2/NAM7 HELICASE FAMILY MEMBER"/>
    <property type="match status" value="1"/>
</dbReference>
<evidence type="ECO:0000256" key="3">
    <source>
        <dbReference type="ARBA" id="ARBA00022806"/>
    </source>
</evidence>
<keyword evidence="5" id="KW-1133">Transmembrane helix</keyword>
<evidence type="ECO:0000313" key="8">
    <source>
        <dbReference type="Proteomes" id="UP000777438"/>
    </source>
</evidence>
<reference evidence="7 8" key="1">
    <citation type="journal article" date="2021" name="Nat. Commun.">
        <title>Genetic determinants of endophytism in the Arabidopsis root mycobiome.</title>
        <authorList>
            <person name="Mesny F."/>
            <person name="Miyauchi S."/>
            <person name="Thiergart T."/>
            <person name="Pickel B."/>
            <person name="Atanasova L."/>
            <person name="Karlsson M."/>
            <person name="Huettel B."/>
            <person name="Barry K.W."/>
            <person name="Haridas S."/>
            <person name="Chen C."/>
            <person name="Bauer D."/>
            <person name="Andreopoulos W."/>
            <person name="Pangilinan J."/>
            <person name="LaButti K."/>
            <person name="Riley R."/>
            <person name="Lipzen A."/>
            <person name="Clum A."/>
            <person name="Drula E."/>
            <person name="Henrissat B."/>
            <person name="Kohler A."/>
            <person name="Grigoriev I.V."/>
            <person name="Martin F.M."/>
            <person name="Hacquard S."/>
        </authorList>
    </citation>
    <scope>NUCLEOTIDE SEQUENCE [LARGE SCALE GENOMIC DNA]</scope>
    <source>
        <strain evidence="7 8">MPI-CAGE-CH-0241</strain>
    </source>
</reference>
<organism evidence="7 8">
    <name type="scientific">Thelonectria olida</name>
    <dbReference type="NCBI Taxonomy" id="1576542"/>
    <lineage>
        <taxon>Eukaryota</taxon>
        <taxon>Fungi</taxon>
        <taxon>Dikarya</taxon>
        <taxon>Ascomycota</taxon>
        <taxon>Pezizomycotina</taxon>
        <taxon>Sordariomycetes</taxon>
        <taxon>Hypocreomycetidae</taxon>
        <taxon>Hypocreales</taxon>
        <taxon>Nectriaceae</taxon>
        <taxon>Thelonectria</taxon>
    </lineage>
</organism>
<evidence type="ECO:0000256" key="2">
    <source>
        <dbReference type="ARBA" id="ARBA00022801"/>
    </source>
</evidence>
<dbReference type="InterPro" id="IPR050534">
    <property type="entry name" value="Coronavir_polyprotein_1ab"/>
</dbReference>
<dbReference type="AlphaFoldDB" id="A0A9P9AMW2"/>
<name>A0A9P9AMW2_9HYPO</name>
<sequence>MFASDALLIFYSFVYGVCVCILFRLLMRPDVDGHAASSFSSSQPDEPLHWRWRWRPFWLVFIDCLHTPVTTVDTFRLNQGQAKIALALIESLIKAHATKFVVVSPYKATKTYLEGLIQQRLVTLTNSNGPLYEGLRGVEAGTADSFQGKEEAVSIFLTTATQESGRGFVRDPRRFNLGVTRHIGFAFVIGDITTVGAKDLKEIIAESEHGGLYWQAAERYRMPTSGSARSVGS</sequence>
<keyword evidence="5" id="KW-0472">Membrane</keyword>
<dbReference type="EMBL" id="JAGPYM010000017">
    <property type="protein sequence ID" value="KAH6885793.1"/>
    <property type="molecule type" value="Genomic_DNA"/>
</dbReference>
<keyword evidence="3" id="KW-0347">Helicase</keyword>
<evidence type="ECO:0000256" key="1">
    <source>
        <dbReference type="ARBA" id="ARBA00022741"/>
    </source>
</evidence>
<evidence type="ECO:0000259" key="6">
    <source>
        <dbReference type="Pfam" id="PF13087"/>
    </source>
</evidence>
<dbReference type="InterPro" id="IPR027417">
    <property type="entry name" value="P-loop_NTPase"/>
</dbReference>
<dbReference type="GO" id="GO:0016787">
    <property type="term" value="F:hydrolase activity"/>
    <property type="evidence" value="ECO:0007669"/>
    <property type="project" value="UniProtKB-KW"/>
</dbReference>
<dbReference type="GO" id="GO:0005524">
    <property type="term" value="F:ATP binding"/>
    <property type="evidence" value="ECO:0007669"/>
    <property type="project" value="UniProtKB-KW"/>
</dbReference>
<evidence type="ECO:0000256" key="4">
    <source>
        <dbReference type="ARBA" id="ARBA00022840"/>
    </source>
</evidence>
<feature type="transmembrane region" description="Helical" evidence="5">
    <location>
        <begin position="6"/>
        <end position="27"/>
    </location>
</feature>
<comment type="caution">
    <text evidence="7">The sequence shown here is derived from an EMBL/GenBank/DDBJ whole genome shotgun (WGS) entry which is preliminary data.</text>
</comment>
<keyword evidence="2" id="KW-0378">Hydrolase</keyword>
<keyword evidence="1" id="KW-0547">Nucleotide-binding</keyword>
<dbReference type="Proteomes" id="UP000777438">
    <property type="component" value="Unassembled WGS sequence"/>
</dbReference>
<dbReference type="GO" id="GO:0043139">
    <property type="term" value="F:5'-3' DNA helicase activity"/>
    <property type="evidence" value="ECO:0007669"/>
    <property type="project" value="TreeGrafter"/>
</dbReference>
<gene>
    <name evidence="7" type="ORF">B0T10DRAFT_576546</name>
</gene>
<keyword evidence="8" id="KW-1185">Reference proteome</keyword>
<dbReference type="InterPro" id="IPR041679">
    <property type="entry name" value="DNA2/NAM7-like_C"/>
</dbReference>
<evidence type="ECO:0000313" key="7">
    <source>
        <dbReference type="EMBL" id="KAH6885793.1"/>
    </source>
</evidence>
<keyword evidence="4" id="KW-0067">ATP-binding</keyword>
<dbReference type="PANTHER" id="PTHR43788:SF8">
    <property type="entry name" value="DNA-BINDING PROTEIN SMUBP-2"/>
    <property type="match status" value="1"/>
</dbReference>
<dbReference type="SUPFAM" id="SSF52540">
    <property type="entry name" value="P-loop containing nucleoside triphosphate hydrolases"/>
    <property type="match status" value="1"/>
</dbReference>
<feature type="domain" description="DNA2/NAM7 helicase-like C-terminal" evidence="6">
    <location>
        <begin position="45"/>
        <end position="191"/>
    </location>
</feature>
<keyword evidence="5" id="KW-0812">Transmembrane</keyword>